<dbReference type="GO" id="GO:0043190">
    <property type="term" value="C:ATP-binding cassette (ABC) transporter complex"/>
    <property type="evidence" value="ECO:0007669"/>
    <property type="project" value="TreeGrafter"/>
</dbReference>
<evidence type="ECO:0000256" key="2">
    <source>
        <dbReference type="ARBA" id="ARBA00005417"/>
    </source>
</evidence>
<evidence type="ECO:0000256" key="9">
    <source>
        <dbReference type="ARBA" id="ARBA00023136"/>
    </source>
</evidence>
<dbReference type="CDD" id="cd03225">
    <property type="entry name" value="ABC_cobalt_CbiO_domain1"/>
    <property type="match status" value="1"/>
</dbReference>
<keyword evidence="7" id="KW-0067">ATP-binding</keyword>
<gene>
    <name evidence="12" type="ORF">HMPREF9726_01667</name>
</gene>
<name>A0A0E2E4T9_TREDN</name>
<evidence type="ECO:0000256" key="7">
    <source>
        <dbReference type="ARBA" id="ARBA00022840"/>
    </source>
</evidence>
<dbReference type="InterPro" id="IPR015856">
    <property type="entry name" value="ABC_transpr_CbiO/EcfA_su"/>
</dbReference>
<comment type="subcellular location">
    <subcellularLocation>
        <location evidence="1">Cell membrane</location>
        <topology evidence="1">Peripheral membrane protein</topology>
    </subcellularLocation>
</comment>
<sequence length="456" mass="51749">MVEIKNLSISYGNSSKVLKNISLNVKKGECVLFTGKSGSGKSSVINSINGLAVRYDGASTEGTIRIGNKDIKNLKLYEISMLVSSVFQNPKTHFFNINTTLELLFYLENIGLSKKQMDERLNDMLGVFPINHLLNRDIFKLSGGEKQILCIAASYISGTEIIVLDEPSSNLDEENIMIIKEMLIKLKDTGKTLIISEHRIFYLMDIVDRVFFIQDGIIQKEYTKIDFLKIPSKKLNELGLRDKSKTKLIVPEIQKKGNFEVKNIEFKFNGVDNKLIFKNILFEMGKTYGIVGTNGLGKSTLLRCLIGCEKKSKDEIYLDGKRLSKTDRLKISSLVMQDVNHQLFTDSVINEVCLGIKNIEISYVEDILRKLDLYELKDRHPMSLSGGQKQRVAIASVLCKNSKLLFFDEPTSGMDYYNMMNISNLINKCKNDKKIIFIVSHDQEFLNSIADYVIHL</sequence>
<dbReference type="AlphaFoldDB" id="A0A0E2E4T9"/>
<keyword evidence="3" id="KW-0813">Transport</keyword>
<dbReference type="SUPFAM" id="SSF52540">
    <property type="entry name" value="P-loop containing nucleoside triphosphate hydrolases"/>
    <property type="match status" value="2"/>
</dbReference>
<keyword evidence="8" id="KW-1278">Translocase</keyword>
<dbReference type="InterPro" id="IPR017871">
    <property type="entry name" value="ABC_transporter-like_CS"/>
</dbReference>
<dbReference type="PROSITE" id="PS00211">
    <property type="entry name" value="ABC_TRANSPORTER_1"/>
    <property type="match status" value="1"/>
</dbReference>
<feature type="domain" description="ABC transporter" evidence="11">
    <location>
        <begin position="259"/>
        <end position="456"/>
    </location>
</feature>
<dbReference type="SMART" id="SM00382">
    <property type="entry name" value="AAA"/>
    <property type="match status" value="2"/>
</dbReference>
<dbReference type="Pfam" id="PF00005">
    <property type="entry name" value="ABC_tran"/>
    <property type="match status" value="2"/>
</dbReference>
<keyword evidence="9" id="KW-0472">Membrane</keyword>
<evidence type="ECO:0000256" key="10">
    <source>
        <dbReference type="ARBA" id="ARBA00025157"/>
    </source>
</evidence>
<dbReference type="Gene3D" id="3.40.50.300">
    <property type="entry name" value="P-loop containing nucleotide triphosphate hydrolases"/>
    <property type="match status" value="2"/>
</dbReference>
<dbReference type="InterPro" id="IPR003439">
    <property type="entry name" value="ABC_transporter-like_ATP-bd"/>
</dbReference>
<dbReference type="PATRIC" id="fig|999432.5.peg.1729"/>
<accession>A0A0E2E4T9</accession>
<comment type="caution">
    <text evidence="12">The sequence shown here is derived from an EMBL/GenBank/DDBJ whole genome shotgun (WGS) entry which is preliminary data.</text>
</comment>
<evidence type="ECO:0000256" key="6">
    <source>
        <dbReference type="ARBA" id="ARBA00022741"/>
    </source>
</evidence>
<dbReference type="InterPro" id="IPR050095">
    <property type="entry name" value="ECF_ABC_transporter_ATP-bd"/>
</dbReference>
<dbReference type="PANTHER" id="PTHR43553:SF23">
    <property type="entry name" value="ABC TRANSPORTER ATP-BINDING COMPONENT"/>
    <property type="match status" value="1"/>
</dbReference>
<evidence type="ECO:0000313" key="12">
    <source>
        <dbReference type="EMBL" id="EMB33306.1"/>
    </source>
</evidence>
<dbReference type="InterPro" id="IPR003593">
    <property type="entry name" value="AAA+_ATPase"/>
</dbReference>
<comment type="function">
    <text evidence="10">Probably part of an ABC transporter complex. Responsible for energy coupling to the transport system.</text>
</comment>
<evidence type="ECO:0000256" key="8">
    <source>
        <dbReference type="ARBA" id="ARBA00022967"/>
    </source>
</evidence>
<evidence type="ECO:0000256" key="1">
    <source>
        <dbReference type="ARBA" id="ARBA00004202"/>
    </source>
</evidence>
<reference evidence="12" key="1">
    <citation type="submission" date="2012-01" db="EMBL/GenBank/DDBJ databases">
        <title>The Genome Sequence of Treponema denticola H-22.</title>
        <authorList>
            <consortium name="The Broad Institute Genome Sequencing Platform"/>
            <person name="Earl A."/>
            <person name="Ward D."/>
            <person name="Feldgarden M."/>
            <person name="Gevers D."/>
            <person name="Blanton J.M."/>
            <person name="Fenno C.J."/>
            <person name="Baranova O.V."/>
            <person name="Mathney J."/>
            <person name="Dewhirst F.E."/>
            <person name="Izard J."/>
            <person name="Young S.K."/>
            <person name="Zeng Q."/>
            <person name="Gargeya S."/>
            <person name="Fitzgerald M."/>
            <person name="Haas B."/>
            <person name="Abouelleil A."/>
            <person name="Alvarado L."/>
            <person name="Arachchi H.M."/>
            <person name="Berlin A."/>
            <person name="Chapman S.B."/>
            <person name="Gearin G."/>
            <person name="Goldberg J."/>
            <person name="Griggs A."/>
            <person name="Gujja S."/>
            <person name="Hansen M."/>
            <person name="Heiman D."/>
            <person name="Howarth C."/>
            <person name="Larimer J."/>
            <person name="Lui A."/>
            <person name="MacDonald P.J.P."/>
            <person name="McCowen C."/>
            <person name="Montmayeur A."/>
            <person name="Murphy C."/>
            <person name="Neiman D."/>
            <person name="Pearson M."/>
            <person name="Priest M."/>
            <person name="Roberts A."/>
            <person name="Saif S."/>
            <person name="Shea T."/>
            <person name="Sisk P."/>
            <person name="Stolte C."/>
            <person name="Sykes S."/>
            <person name="Wortman J."/>
            <person name="Nusbaum C."/>
            <person name="Birren B."/>
        </authorList>
    </citation>
    <scope>NUCLEOTIDE SEQUENCE [LARGE SCALE GENOMIC DNA]</scope>
    <source>
        <strain evidence="12">H-22</strain>
    </source>
</reference>
<dbReference type="EMBL" id="AGDV01000012">
    <property type="protein sequence ID" value="EMB33306.1"/>
    <property type="molecule type" value="Genomic_DNA"/>
</dbReference>
<dbReference type="Proteomes" id="UP000011705">
    <property type="component" value="Chromosome"/>
</dbReference>
<dbReference type="RefSeq" id="WP_002666436.1">
    <property type="nucleotide sequence ID" value="NZ_CM001795.1"/>
</dbReference>
<dbReference type="PANTHER" id="PTHR43553">
    <property type="entry name" value="HEAVY METAL TRANSPORTER"/>
    <property type="match status" value="1"/>
</dbReference>
<dbReference type="GO" id="GO:0005524">
    <property type="term" value="F:ATP binding"/>
    <property type="evidence" value="ECO:0007669"/>
    <property type="project" value="UniProtKB-KW"/>
</dbReference>
<dbReference type="InterPro" id="IPR027417">
    <property type="entry name" value="P-loop_NTPase"/>
</dbReference>
<proteinExistence type="inferred from homology"/>
<feature type="domain" description="ABC transporter" evidence="11">
    <location>
        <begin position="2"/>
        <end position="240"/>
    </location>
</feature>
<evidence type="ECO:0000256" key="4">
    <source>
        <dbReference type="ARBA" id="ARBA00022475"/>
    </source>
</evidence>
<dbReference type="GO" id="GO:0016887">
    <property type="term" value="F:ATP hydrolysis activity"/>
    <property type="evidence" value="ECO:0007669"/>
    <property type="project" value="InterPro"/>
</dbReference>
<keyword evidence="6" id="KW-0547">Nucleotide-binding</keyword>
<dbReference type="GO" id="GO:0042626">
    <property type="term" value="F:ATPase-coupled transmembrane transporter activity"/>
    <property type="evidence" value="ECO:0007669"/>
    <property type="project" value="TreeGrafter"/>
</dbReference>
<evidence type="ECO:0000256" key="3">
    <source>
        <dbReference type="ARBA" id="ARBA00022448"/>
    </source>
</evidence>
<evidence type="ECO:0000256" key="5">
    <source>
        <dbReference type="ARBA" id="ARBA00022737"/>
    </source>
</evidence>
<organism evidence="12">
    <name type="scientific">Treponema denticola H-22</name>
    <dbReference type="NCBI Taxonomy" id="999432"/>
    <lineage>
        <taxon>Bacteria</taxon>
        <taxon>Pseudomonadati</taxon>
        <taxon>Spirochaetota</taxon>
        <taxon>Spirochaetia</taxon>
        <taxon>Spirochaetales</taxon>
        <taxon>Treponemataceae</taxon>
        <taxon>Treponema</taxon>
    </lineage>
</organism>
<evidence type="ECO:0000259" key="11">
    <source>
        <dbReference type="PROSITE" id="PS50893"/>
    </source>
</evidence>
<comment type="similarity">
    <text evidence="2">Belongs to the ABC transporter superfamily.</text>
</comment>
<keyword evidence="4" id="KW-1003">Cell membrane</keyword>
<dbReference type="HOGENOM" id="CLU_000604_86_7_12"/>
<protein>
    <recommendedName>
        <fullName evidence="11">ABC transporter domain-containing protein</fullName>
    </recommendedName>
</protein>
<dbReference type="PROSITE" id="PS50893">
    <property type="entry name" value="ABC_TRANSPORTER_2"/>
    <property type="match status" value="2"/>
</dbReference>
<keyword evidence="5" id="KW-0677">Repeat</keyword>